<evidence type="ECO:0000313" key="4">
    <source>
        <dbReference type="Proteomes" id="UP000199400"/>
    </source>
</evidence>
<dbReference type="STRING" id="54.SAMN02745121_08406"/>
<dbReference type="Proteomes" id="UP000199400">
    <property type="component" value="Unassembled WGS sequence"/>
</dbReference>
<evidence type="ECO:0000259" key="2">
    <source>
        <dbReference type="Pfam" id="PF19780"/>
    </source>
</evidence>
<feature type="signal peptide" evidence="1">
    <location>
        <begin position="1"/>
        <end position="28"/>
    </location>
</feature>
<feature type="domain" description="DUF6265" evidence="2">
    <location>
        <begin position="37"/>
        <end position="147"/>
    </location>
</feature>
<accession>A0A1I2I4V7</accession>
<name>A0A1I2I4V7_9BACT</name>
<proteinExistence type="predicted"/>
<organism evidence="3 4">
    <name type="scientific">Nannocystis exedens</name>
    <dbReference type="NCBI Taxonomy" id="54"/>
    <lineage>
        <taxon>Bacteria</taxon>
        <taxon>Pseudomonadati</taxon>
        <taxon>Myxococcota</taxon>
        <taxon>Polyangia</taxon>
        <taxon>Nannocystales</taxon>
        <taxon>Nannocystaceae</taxon>
        <taxon>Nannocystis</taxon>
    </lineage>
</organism>
<feature type="chain" id="PRO_5011773132" description="DUF6265 domain-containing protein" evidence="1">
    <location>
        <begin position="29"/>
        <end position="171"/>
    </location>
</feature>
<evidence type="ECO:0000313" key="3">
    <source>
        <dbReference type="EMBL" id="SFF36650.1"/>
    </source>
</evidence>
<dbReference type="EMBL" id="FOMX01000054">
    <property type="protein sequence ID" value="SFF36650.1"/>
    <property type="molecule type" value="Genomic_DNA"/>
</dbReference>
<dbReference type="InterPro" id="IPR046232">
    <property type="entry name" value="DUF6265"/>
</dbReference>
<dbReference type="AlphaFoldDB" id="A0A1I2I4V7"/>
<evidence type="ECO:0000256" key="1">
    <source>
        <dbReference type="SAM" id="SignalP"/>
    </source>
</evidence>
<keyword evidence="4" id="KW-1185">Reference proteome</keyword>
<sequence>MSGYRPAMPLVRPLLSLVLAAELGCGHAAVDEALAPLCGTWLHEDGDSITEHWWPMPGGLQGRSATADPRGKIVELEDMTLISLRDGLTRYRAAPSSQSPTEFTEVRDPAVVAAPGERVWIWENPTHDFPRRIVYRLAGDRLTATISNPDGDGAQRLGKTWEYRRTGACKP</sequence>
<reference evidence="4" key="1">
    <citation type="submission" date="2016-10" db="EMBL/GenBank/DDBJ databases">
        <authorList>
            <person name="Varghese N."/>
            <person name="Submissions S."/>
        </authorList>
    </citation>
    <scope>NUCLEOTIDE SEQUENCE [LARGE SCALE GENOMIC DNA]</scope>
    <source>
        <strain evidence="4">ATCC 25963</strain>
    </source>
</reference>
<dbReference type="Pfam" id="PF19780">
    <property type="entry name" value="DUF6265"/>
    <property type="match status" value="1"/>
</dbReference>
<gene>
    <name evidence="3" type="ORF">SAMN02745121_08406</name>
</gene>
<protein>
    <recommendedName>
        <fullName evidence="2">DUF6265 domain-containing protein</fullName>
    </recommendedName>
</protein>
<keyword evidence="1" id="KW-0732">Signal</keyword>